<evidence type="ECO:0000259" key="7">
    <source>
        <dbReference type="Pfam" id="PF01386"/>
    </source>
</evidence>
<evidence type="ECO:0000256" key="2">
    <source>
        <dbReference type="ARBA" id="ARBA00022884"/>
    </source>
</evidence>
<dbReference type="InterPro" id="IPR037121">
    <property type="entry name" value="Ribosomal_bL25_C"/>
</dbReference>
<dbReference type="NCBIfam" id="TIGR00731">
    <property type="entry name" value="bL25_bact_ctc"/>
    <property type="match status" value="1"/>
</dbReference>
<comment type="similarity">
    <text evidence="5">Belongs to the bacterial ribosomal protein bL25 family. CTC subfamily.</text>
</comment>
<dbReference type="Gene3D" id="2.170.120.20">
    <property type="entry name" value="Ribosomal protein L25, beta domain"/>
    <property type="match status" value="1"/>
</dbReference>
<dbReference type="GO" id="GO:0006412">
    <property type="term" value="P:translation"/>
    <property type="evidence" value="ECO:0007669"/>
    <property type="project" value="UniProtKB-UniRule"/>
</dbReference>
<dbReference type="Pfam" id="PF14693">
    <property type="entry name" value="Ribosomal_TL5_C"/>
    <property type="match status" value="1"/>
</dbReference>
<dbReference type="Pfam" id="PF01386">
    <property type="entry name" value="Ribosomal_L25p"/>
    <property type="match status" value="1"/>
</dbReference>
<organism evidence="9 10">
    <name type="scientific">Candidatus Komeilibacteria bacterium CG_4_10_14_0_8_um_filter_37_78</name>
    <dbReference type="NCBI Taxonomy" id="1974471"/>
    <lineage>
        <taxon>Bacteria</taxon>
        <taxon>Candidatus Komeiliibacteriota</taxon>
    </lineage>
</organism>
<keyword evidence="1 5" id="KW-0699">rRNA-binding</keyword>
<comment type="function">
    <text evidence="5">This is one of the proteins that binds to the 5S RNA in the ribosome where it forms part of the central protuberance.</text>
</comment>
<keyword evidence="2 5" id="KW-0694">RNA-binding</keyword>
<dbReference type="Gene3D" id="2.40.240.10">
    <property type="entry name" value="Ribosomal Protein L25, Chain P"/>
    <property type="match status" value="1"/>
</dbReference>
<dbReference type="InterPro" id="IPR029751">
    <property type="entry name" value="Ribosomal_L25_dom"/>
</dbReference>
<name>A0A2M7RE05_9BACT</name>
<feature type="compositionally biased region" description="Basic and acidic residues" evidence="6">
    <location>
        <begin position="205"/>
        <end position="227"/>
    </location>
</feature>
<evidence type="ECO:0000313" key="9">
    <source>
        <dbReference type="EMBL" id="PIY94993.1"/>
    </source>
</evidence>
<evidence type="ECO:0000256" key="4">
    <source>
        <dbReference type="ARBA" id="ARBA00023274"/>
    </source>
</evidence>
<dbReference type="CDD" id="cd00495">
    <property type="entry name" value="Ribosomal_L25_TL5_CTC"/>
    <property type="match status" value="1"/>
</dbReference>
<feature type="region of interest" description="Disordered" evidence="6">
    <location>
        <begin position="192"/>
        <end position="227"/>
    </location>
</feature>
<protein>
    <recommendedName>
        <fullName evidence="5">Large ribosomal subunit protein bL25</fullName>
    </recommendedName>
    <alternativeName>
        <fullName evidence="5">General stress protein CTC</fullName>
    </alternativeName>
</protein>
<dbReference type="AlphaFoldDB" id="A0A2M7RE05"/>
<evidence type="ECO:0000256" key="6">
    <source>
        <dbReference type="SAM" id="MobiDB-lite"/>
    </source>
</evidence>
<feature type="domain" description="Large ribosomal subunit protein bL25 beta" evidence="8">
    <location>
        <begin position="102"/>
        <end position="186"/>
    </location>
</feature>
<dbReference type="PANTHER" id="PTHR33284">
    <property type="entry name" value="RIBOSOMAL PROTEIN L25/GLN-TRNA SYNTHETASE, ANTI-CODON-BINDING DOMAIN-CONTAINING PROTEIN"/>
    <property type="match status" value="1"/>
</dbReference>
<evidence type="ECO:0000256" key="5">
    <source>
        <dbReference type="HAMAP-Rule" id="MF_01334"/>
    </source>
</evidence>
<accession>A0A2M7RE05</accession>
<gene>
    <name evidence="5" type="primary">rplY</name>
    <name evidence="5" type="synonym">ctc</name>
    <name evidence="9" type="ORF">COY67_01625</name>
</gene>
<dbReference type="GO" id="GO:0003735">
    <property type="term" value="F:structural constituent of ribosome"/>
    <property type="evidence" value="ECO:0007669"/>
    <property type="project" value="InterPro"/>
</dbReference>
<dbReference type="InterPro" id="IPR011035">
    <property type="entry name" value="Ribosomal_bL25/Gln-tRNA_synth"/>
</dbReference>
<dbReference type="InterPro" id="IPR020056">
    <property type="entry name" value="Rbsml_bL25/Gln-tRNA_synth_N"/>
</dbReference>
<reference evidence="10" key="1">
    <citation type="submission" date="2017-09" db="EMBL/GenBank/DDBJ databases">
        <title>Depth-based differentiation of microbial function through sediment-hosted aquifers and enrichment of novel symbionts in the deep terrestrial subsurface.</title>
        <authorList>
            <person name="Probst A.J."/>
            <person name="Ladd B."/>
            <person name="Jarett J.K."/>
            <person name="Geller-Mcgrath D.E."/>
            <person name="Sieber C.M.K."/>
            <person name="Emerson J.B."/>
            <person name="Anantharaman K."/>
            <person name="Thomas B.C."/>
            <person name="Malmstrom R."/>
            <person name="Stieglmeier M."/>
            <person name="Klingl A."/>
            <person name="Woyke T."/>
            <person name="Ryan C.M."/>
            <person name="Banfield J.F."/>
        </authorList>
    </citation>
    <scope>NUCLEOTIDE SEQUENCE [LARGE SCALE GENOMIC DNA]</scope>
</reference>
<dbReference type="InterPro" id="IPR001021">
    <property type="entry name" value="Ribosomal_bL25_long"/>
</dbReference>
<dbReference type="InterPro" id="IPR020057">
    <property type="entry name" value="Ribosomal_bL25_b-dom"/>
</dbReference>
<sequence length="227" mass="24893">MSKITINAELREIGNKGALKEARRANKLPVVLYGFELANMNAWVDAREMEKVFAKAGMSSLVEVKVGEQEPVKVIIKEIQFDPVTDKLVHVDLYKVDLKKAVDVEVHIILTGVAPAVKALGGVLIHGLNSIHIRCLPEDLLSEIKVDLSKLVEINDAIHVASLNLPENIELLTDPEQVIVSVKPPRVEVEAVAEEAIEETPEQEGAEKSDDGKAEGEQADKAEDKKE</sequence>
<evidence type="ECO:0000313" key="10">
    <source>
        <dbReference type="Proteomes" id="UP000228689"/>
    </source>
</evidence>
<feature type="domain" description="Large ribosomal subunit protein bL25 L25" evidence="7">
    <location>
        <begin position="6"/>
        <end position="93"/>
    </location>
</feature>
<comment type="subunit">
    <text evidence="5">Part of the 50S ribosomal subunit; part of the 5S rRNA/L5/L18/L25 subcomplex. Contacts the 5S rRNA. Binds to the 5S rRNA independently of L5 and L18.</text>
</comment>
<dbReference type="Proteomes" id="UP000228689">
    <property type="component" value="Unassembled WGS sequence"/>
</dbReference>
<dbReference type="SUPFAM" id="SSF50715">
    <property type="entry name" value="Ribosomal protein L25-like"/>
    <property type="match status" value="1"/>
</dbReference>
<dbReference type="HAMAP" id="MF_01334">
    <property type="entry name" value="Ribosomal_bL25_CTC"/>
    <property type="match status" value="1"/>
</dbReference>
<dbReference type="EMBL" id="PFMC01000047">
    <property type="protein sequence ID" value="PIY94993.1"/>
    <property type="molecule type" value="Genomic_DNA"/>
</dbReference>
<evidence type="ECO:0000256" key="1">
    <source>
        <dbReference type="ARBA" id="ARBA00022730"/>
    </source>
</evidence>
<comment type="caution">
    <text evidence="9">The sequence shown here is derived from an EMBL/GenBank/DDBJ whole genome shotgun (WGS) entry which is preliminary data.</text>
</comment>
<dbReference type="GO" id="GO:0022625">
    <property type="term" value="C:cytosolic large ribosomal subunit"/>
    <property type="evidence" value="ECO:0007669"/>
    <property type="project" value="TreeGrafter"/>
</dbReference>
<keyword evidence="4 5" id="KW-0687">Ribonucleoprotein</keyword>
<keyword evidence="3 5" id="KW-0689">Ribosomal protein</keyword>
<dbReference type="GO" id="GO:0008097">
    <property type="term" value="F:5S rRNA binding"/>
    <property type="evidence" value="ECO:0007669"/>
    <property type="project" value="InterPro"/>
</dbReference>
<evidence type="ECO:0000256" key="3">
    <source>
        <dbReference type="ARBA" id="ARBA00022980"/>
    </source>
</evidence>
<dbReference type="InterPro" id="IPR020930">
    <property type="entry name" value="Ribosomal_uL5_bac-type"/>
</dbReference>
<evidence type="ECO:0000259" key="8">
    <source>
        <dbReference type="Pfam" id="PF14693"/>
    </source>
</evidence>
<proteinExistence type="inferred from homology"/>
<feature type="compositionally biased region" description="Acidic residues" evidence="6">
    <location>
        <begin position="192"/>
        <end position="204"/>
    </location>
</feature>
<dbReference type="PANTHER" id="PTHR33284:SF1">
    <property type="entry name" value="RIBOSOMAL PROTEIN L25_GLN-TRNA SYNTHETASE, ANTI-CODON-BINDING DOMAIN-CONTAINING PROTEIN"/>
    <property type="match status" value="1"/>
</dbReference>